<organism evidence="3 4">
    <name type="scientific">Methanosphaera stadtmanae</name>
    <dbReference type="NCBI Taxonomy" id="2317"/>
    <lineage>
        <taxon>Archaea</taxon>
        <taxon>Methanobacteriati</taxon>
        <taxon>Methanobacteriota</taxon>
        <taxon>Methanomada group</taxon>
        <taxon>Methanobacteria</taxon>
        <taxon>Methanobacteriales</taxon>
        <taxon>Methanobacteriaceae</taxon>
        <taxon>Methanosphaera</taxon>
    </lineage>
</organism>
<dbReference type="PANTHER" id="PTHR43179">
    <property type="entry name" value="RHAMNOSYLTRANSFERASE WBBL"/>
    <property type="match status" value="1"/>
</dbReference>
<dbReference type="SUPFAM" id="SSF53756">
    <property type="entry name" value="UDP-Glycosyltransferase/glycogen phosphorylase"/>
    <property type="match status" value="2"/>
</dbReference>
<dbReference type="SUPFAM" id="SSF53448">
    <property type="entry name" value="Nucleotide-diphospho-sugar transferases"/>
    <property type="match status" value="1"/>
</dbReference>
<dbReference type="EMBL" id="NGJK01000093">
    <property type="protein sequence ID" value="RAP02417.1"/>
    <property type="molecule type" value="Genomic_DNA"/>
</dbReference>
<dbReference type="InterPro" id="IPR001173">
    <property type="entry name" value="Glyco_trans_2-like"/>
</dbReference>
<dbReference type="Proteomes" id="UP000248557">
    <property type="component" value="Unassembled WGS sequence"/>
</dbReference>
<dbReference type="Pfam" id="PF00535">
    <property type="entry name" value="Glycos_transf_2"/>
    <property type="match status" value="1"/>
</dbReference>
<proteinExistence type="predicted"/>
<dbReference type="RefSeq" id="WP_112149779.1">
    <property type="nucleotide sequence ID" value="NZ_CAUHHK010000008.1"/>
</dbReference>
<dbReference type="Gene3D" id="3.90.550.10">
    <property type="entry name" value="Spore Coat Polysaccharide Biosynthesis Protein SpsA, Chain A"/>
    <property type="match status" value="1"/>
</dbReference>
<protein>
    <submittedName>
        <fullName evidence="3">Uncharacterized protein</fullName>
    </submittedName>
</protein>
<accession>A0A328Q2C5</accession>
<evidence type="ECO:0000313" key="4">
    <source>
        <dbReference type="Proteomes" id="UP000248557"/>
    </source>
</evidence>
<evidence type="ECO:0000259" key="2">
    <source>
        <dbReference type="Pfam" id="PF13524"/>
    </source>
</evidence>
<dbReference type="PANTHER" id="PTHR43179:SF7">
    <property type="entry name" value="RHAMNOSYLTRANSFERASE WBBL"/>
    <property type="match status" value="1"/>
</dbReference>
<dbReference type="Pfam" id="PF13524">
    <property type="entry name" value="Glyco_trans_1_2"/>
    <property type="match status" value="2"/>
</dbReference>
<evidence type="ECO:0000313" key="3">
    <source>
        <dbReference type="EMBL" id="RAP02417.1"/>
    </source>
</evidence>
<evidence type="ECO:0000259" key="1">
    <source>
        <dbReference type="Pfam" id="PF00535"/>
    </source>
</evidence>
<name>A0A328Q2C5_9EURY</name>
<feature type="domain" description="Spore protein YkvP/CgeB glycosyl transferase-like" evidence="2">
    <location>
        <begin position="829"/>
        <end position="960"/>
    </location>
</feature>
<gene>
    <name evidence="3" type="ORF">CA615_07715</name>
</gene>
<dbReference type="InterPro" id="IPR029044">
    <property type="entry name" value="Nucleotide-diphossugar_trans"/>
</dbReference>
<dbReference type="AlphaFoldDB" id="A0A328Q2C5"/>
<reference evidence="3 4" key="1">
    <citation type="submission" date="2017-05" db="EMBL/GenBank/DDBJ databases">
        <title>Host range expansion of the Methanosphaera genus to humans and monogastric animals involves recent and extensive reduction in genome content.</title>
        <authorList>
            <person name="Hoedt E.C."/>
            <person name="Volmer J.G."/>
            <person name="Parks D.H."/>
            <person name="Rosewarne C.P."/>
            <person name="Denman S.E."/>
            <person name="Mcsweeney C.S."/>
            <person name="O Cuiv P."/>
            <person name="Hugenholtz P."/>
            <person name="Tyson G.W."/>
            <person name="Morrison M."/>
        </authorList>
    </citation>
    <scope>NUCLEOTIDE SEQUENCE [LARGE SCALE GENOMIC DNA]</scope>
    <source>
        <strain evidence="3 4">PA5</strain>
    </source>
</reference>
<sequence length="969" mass="113313">MVMQMLFKENKISDLTGNIKELLHESRFFSKCYLYKNSLSNQHTQNKNQVINAQKITHIKSLDKLFKKIREFTHIHEPNKVIKDIEVKPYKKYDDNAPKISIFIFNNNTSHLKQLFNSIIKHTDYPNYELILINNGIESTLMESLKSISRNIPLKIYNQKNQNFSNIYSQIMKYVFGDYVLFLNSSVNVVDGWLNHLLDTATSHDDVGAVGSRIVYSKEVSNNQLYIKNDGTSFKEINTQIVPYDINDKKPYVPSKTSTKPVPALSHMLLVEKSKFNEVGGFSLEYDNGFEIEDLCLKLYEKGYVNYCNTDSILFYSVDESEKSPIQDLLDKREEKNRTFFVKKWNTFLKKELFIDKINKNNIFTDKPLKIAFVVSEKGKHANIADYFIGMGLARSLNNMGYETEFLSEKIDDIYNINEDIDVLISFLNRYDIDKIKTKNSLLIKIAWVINWFEWWVNKSYFESYDIVLVSNTEGIKYIEKNTGYKPILFPKATDTSMYNSKVESVKKYECDYCFAGNYWDDRERDLVNSLVPEDIPYDFNLYGNWWDKTKLKSFYKKRISYMNMPKVYASTKIVLDDATDFTDTSSSINTRVFDALAVGVLVISNGKEGIREFFGDKLPIYDSKESLEELLDFYISNPDRRKAKVEQLQSMVLKHHTYDIRANKLVEILLDYVKSTKILIKIPVTEEYDKRIWGDYHFAIHLQHEFNKKGYYCKLQKKINWDSVSDGLYDVVILLRGLYEYVPKIIHYNIMWNISHPDLVSVGEYDSYNQVYVASKYWTNALKNVLKTDVEELLQCTDTTLFHRQYTPEYDTQLLFVGNSRNVYRKVLHDLLPTEYDLNVYGDGWNGIVDDKYIIAEHIPNKQLYKAYSSTKVVLNDHWKDMREKGFISNRIFDAVACGTVVLSDNIYGIRDIFPENAVVLYDGEKDINNKIEEALKIGPINPSLVKEHTFKKRVDKIIDDYEKKCGK</sequence>
<comment type="caution">
    <text evidence="3">The sequence shown here is derived from an EMBL/GenBank/DDBJ whole genome shotgun (WGS) entry which is preliminary data.</text>
</comment>
<dbReference type="Gene3D" id="3.40.50.2000">
    <property type="entry name" value="Glycogen Phosphorylase B"/>
    <property type="match status" value="2"/>
</dbReference>
<feature type="domain" description="Glycosyltransferase 2-like" evidence="1">
    <location>
        <begin position="105"/>
        <end position="229"/>
    </location>
</feature>
<feature type="domain" description="Spore protein YkvP/CgeB glycosyl transferase-like" evidence="2">
    <location>
        <begin position="524"/>
        <end position="667"/>
    </location>
</feature>
<dbReference type="InterPro" id="IPR055259">
    <property type="entry name" value="YkvP/CgeB_Glyco_trans-like"/>
</dbReference>